<dbReference type="VEuPathDB" id="FungiDB:PYU1_G012961"/>
<dbReference type="AlphaFoldDB" id="K3X6Y9"/>
<evidence type="ECO:0008006" key="3">
    <source>
        <dbReference type="Google" id="ProtNLM"/>
    </source>
</evidence>
<dbReference type="Proteomes" id="UP000019132">
    <property type="component" value="Unassembled WGS sequence"/>
</dbReference>
<dbReference type="HOGENOM" id="CLU_082001_0_0_1"/>
<dbReference type="EMBL" id="GL376570">
    <property type="status" value="NOT_ANNOTATED_CDS"/>
    <property type="molecule type" value="Genomic_DNA"/>
</dbReference>
<organism evidence="1 2">
    <name type="scientific">Globisporangium ultimum (strain ATCC 200006 / CBS 805.95 / DAOM BR144)</name>
    <name type="common">Pythium ultimum</name>
    <dbReference type="NCBI Taxonomy" id="431595"/>
    <lineage>
        <taxon>Eukaryota</taxon>
        <taxon>Sar</taxon>
        <taxon>Stramenopiles</taxon>
        <taxon>Oomycota</taxon>
        <taxon>Peronosporomycetes</taxon>
        <taxon>Pythiales</taxon>
        <taxon>Pythiaceae</taxon>
        <taxon>Globisporangium</taxon>
    </lineage>
</organism>
<dbReference type="eggNOG" id="ENOG502SGYP">
    <property type="taxonomic scope" value="Eukaryota"/>
</dbReference>
<keyword evidence="2" id="KW-1185">Reference proteome</keyword>
<sequence length="241" mass="28379">MVHYSSDVDAFARSHIDYRYIVVPAYQQYKWLCTLHVEATQVFQRLLRLCETDSLVPTANNTDIPQAPSQLLSIVWKPPTPNKPHPIQLHHDRATADDIKKFYRLAMRLLPVRSRFSFLREAHPQIIYCIRDGCSAVETERHLFFECVLPSELWPVMFRDWSSFFTYTPKWIDIVLGRRPTPTDGWKEHITMLGDLWQIMRAIVLHFVWTVRNDCLFRQRAPTPLLPALRVIYTTFSAHVD</sequence>
<reference evidence="2" key="1">
    <citation type="journal article" date="2010" name="Genome Biol.">
        <title>Genome sequence of the necrotrophic plant pathogen Pythium ultimum reveals original pathogenicity mechanisms and effector repertoire.</title>
        <authorList>
            <person name="Levesque C.A."/>
            <person name="Brouwer H."/>
            <person name="Cano L."/>
            <person name="Hamilton J.P."/>
            <person name="Holt C."/>
            <person name="Huitema E."/>
            <person name="Raffaele S."/>
            <person name="Robideau G.P."/>
            <person name="Thines M."/>
            <person name="Win J."/>
            <person name="Zerillo M.M."/>
            <person name="Beakes G.W."/>
            <person name="Boore J.L."/>
            <person name="Busam D."/>
            <person name="Dumas B."/>
            <person name="Ferriera S."/>
            <person name="Fuerstenberg S.I."/>
            <person name="Gachon C.M."/>
            <person name="Gaulin E."/>
            <person name="Govers F."/>
            <person name="Grenville-Briggs L."/>
            <person name="Horner N."/>
            <person name="Hostetler J."/>
            <person name="Jiang R.H."/>
            <person name="Johnson J."/>
            <person name="Krajaejun T."/>
            <person name="Lin H."/>
            <person name="Meijer H.J."/>
            <person name="Moore B."/>
            <person name="Morris P."/>
            <person name="Phuntmart V."/>
            <person name="Puiu D."/>
            <person name="Shetty J."/>
            <person name="Stajich J.E."/>
            <person name="Tripathy S."/>
            <person name="Wawra S."/>
            <person name="van West P."/>
            <person name="Whitty B.R."/>
            <person name="Coutinho P.M."/>
            <person name="Henrissat B."/>
            <person name="Martin F."/>
            <person name="Thomas P.D."/>
            <person name="Tyler B.M."/>
            <person name="De Vries R.P."/>
            <person name="Kamoun S."/>
            <person name="Yandell M."/>
            <person name="Tisserat N."/>
            <person name="Buell C.R."/>
        </authorList>
    </citation>
    <scope>NUCLEOTIDE SEQUENCE</scope>
    <source>
        <strain evidence="2">DAOM:BR144</strain>
    </source>
</reference>
<evidence type="ECO:0000313" key="1">
    <source>
        <dbReference type="EnsemblProtists" id="PYU1_T012988"/>
    </source>
</evidence>
<dbReference type="EnsemblProtists" id="PYU1_T012988">
    <property type="protein sequence ID" value="PYU1_T012988"/>
    <property type="gene ID" value="PYU1_G012961"/>
</dbReference>
<name>K3X6Y9_GLOUD</name>
<evidence type="ECO:0000313" key="2">
    <source>
        <dbReference type="Proteomes" id="UP000019132"/>
    </source>
</evidence>
<dbReference type="InParanoid" id="K3X6Y9"/>
<proteinExistence type="predicted"/>
<reference evidence="1" key="3">
    <citation type="submission" date="2015-02" db="UniProtKB">
        <authorList>
            <consortium name="EnsemblProtists"/>
        </authorList>
    </citation>
    <scope>IDENTIFICATION</scope>
    <source>
        <strain evidence="1">DAOM BR144</strain>
    </source>
</reference>
<accession>K3X6Y9</accession>
<protein>
    <recommendedName>
        <fullName evidence="3">Reverse transcriptase zinc-binding domain-containing protein</fullName>
    </recommendedName>
</protein>
<reference evidence="2" key="2">
    <citation type="submission" date="2010-04" db="EMBL/GenBank/DDBJ databases">
        <authorList>
            <person name="Buell R."/>
            <person name="Hamilton J."/>
            <person name="Hostetler J."/>
        </authorList>
    </citation>
    <scope>NUCLEOTIDE SEQUENCE [LARGE SCALE GENOMIC DNA]</scope>
    <source>
        <strain evidence="2">DAOM:BR144</strain>
    </source>
</reference>